<gene>
    <name evidence="1" type="ORF">SAMN05421819_3179</name>
</gene>
<dbReference type="GO" id="GO:0016788">
    <property type="term" value="F:hydrolase activity, acting on ester bonds"/>
    <property type="evidence" value="ECO:0007669"/>
    <property type="project" value="UniProtKB-ARBA"/>
</dbReference>
<evidence type="ECO:0000313" key="1">
    <source>
        <dbReference type="EMBL" id="SEG48377.1"/>
    </source>
</evidence>
<name>A0A1H6AJY3_9BACT</name>
<dbReference type="InterPro" id="IPR036514">
    <property type="entry name" value="SGNH_hydro_sf"/>
</dbReference>
<sequence>MIQRVIHGERLRVRRYFLIVASVAAAMASGCGRTISIAVATSPVVVSTPSTPRVISVVQNFGDSITCGYVSSPADGTGYIYSNEGYAGLFDTFLAVPATNLCRSEDQAADMSRVWVYPNAVPAAGASQLYTVMIGTNDANSCGGASGCMQNWAQALEASLAWLGLPPGDKALASSATTTGKWTADLGFGMATSDAAASITFKVNQAVAGRRLYVAYRVFDAGQVTPGNAALTIDGVATDTLHTQVATGHAISTLRGTTDTIFLETAPLGAAGVHTVTLTTSAAGGFFSVLWAGASTQNYASVSGAPRVMLAQITQTPVDALNPTVIAYNAMLAQIATSFTGEGLYLTTVPTYGALDLYTDMADGLHPNAQGHAKLAKVFESSL</sequence>
<evidence type="ECO:0000313" key="2">
    <source>
        <dbReference type="Proteomes" id="UP000236728"/>
    </source>
</evidence>
<keyword evidence="1" id="KW-0378">Hydrolase</keyword>
<proteinExistence type="predicted"/>
<dbReference type="EMBL" id="FNVA01000005">
    <property type="protein sequence ID" value="SEG48377.1"/>
    <property type="molecule type" value="Genomic_DNA"/>
</dbReference>
<dbReference type="RefSeq" id="WP_146072175.1">
    <property type="nucleotide sequence ID" value="NZ_FNVA01000005.1"/>
</dbReference>
<keyword evidence="2" id="KW-1185">Reference proteome</keyword>
<dbReference type="Gene3D" id="3.40.50.1110">
    <property type="entry name" value="SGNH hydrolase"/>
    <property type="match status" value="2"/>
</dbReference>
<dbReference type="SUPFAM" id="SSF52266">
    <property type="entry name" value="SGNH hydrolase"/>
    <property type="match status" value="2"/>
</dbReference>
<protein>
    <submittedName>
        <fullName evidence="1">GDSL-like Lipase/Acylhydrolase family protein</fullName>
    </submittedName>
</protein>
<accession>A0A1H6AJY3</accession>
<dbReference type="AlphaFoldDB" id="A0A1H6AJY3"/>
<organism evidence="1 2">
    <name type="scientific">Bryocella elongata</name>
    <dbReference type="NCBI Taxonomy" id="863522"/>
    <lineage>
        <taxon>Bacteria</taxon>
        <taxon>Pseudomonadati</taxon>
        <taxon>Acidobacteriota</taxon>
        <taxon>Terriglobia</taxon>
        <taxon>Terriglobales</taxon>
        <taxon>Acidobacteriaceae</taxon>
        <taxon>Bryocella</taxon>
    </lineage>
</organism>
<dbReference type="PROSITE" id="PS51257">
    <property type="entry name" value="PROKAR_LIPOPROTEIN"/>
    <property type="match status" value="1"/>
</dbReference>
<reference evidence="1 2" key="1">
    <citation type="submission" date="2016-10" db="EMBL/GenBank/DDBJ databases">
        <authorList>
            <person name="de Groot N.N."/>
        </authorList>
    </citation>
    <scope>NUCLEOTIDE SEQUENCE [LARGE SCALE GENOMIC DNA]</scope>
    <source>
        <strain evidence="1 2">DSM 22489</strain>
    </source>
</reference>
<dbReference type="OrthoDB" id="116354at2"/>
<dbReference type="Proteomes" id="UP000236728">
    <property type="component" value="Unassembled WGS sequence"/>
</dbReference>